<organism evidence="14 15">
    <name type="scientific">Brassica carinata</name>
    <name type="common">Ethiopian mustard</name>
    <name type="synonym">Abyssinian cabbage</name>
    <dbReference type="NCBI Taxonomy" id="52824"/>
    <lineage>
        <taxon>Eukaryota</taxon>
        <taxon>Viridiplantae</taxon>
        <taxon>Streptophyta</taxon>
        <taxon>Embryophyta</taxon>
        <taxon>Tracheophyta</taxon>
        <taxon>Spermatophyta</taxon>
        <taxon>Magnoliopsida</taxon>
        <taxon>eudicotyledons</taxon>
        <taxon>Gunneridae</taxon>
        <taxon>Pentapetalae</taxon>
        <taxon>rosids</taxon>
        <taxon>malvids</taxon>
        <taxon>Brassicales</taxon>
        <taxon>Brassicaceae</taxon>
        <taxon>Brassiceae</taxon>
        <taxon>Brassica</taxon>
    </lineage>
</organism>
<feature type="transmembrane region" description="Helical" evidence="12">
    <location>
        <begin position="317"/>
        <end position="336"/>
    </location>
</feature>
<dbReference type="Gene3D" id="1.50.10.150">
    <property type="entry name" value="Voltage-dependent anion channel"/>
    <property type="match status" value="1"/>
</dbReference>
<dbReference type="InterPro" id="IPR030183">
    <property type="entry name" value="SLAC/SLAH"/>
</dbReference>
<evidence type="ECO:0000256" key="4">
    <source>
        <dbReference type="ARBA" id="ARBA00022448"/>
    </source>
</evidence>
<feature type="transmembrane region" description="Helical" evidence="12">
    <location>
        <begin position="342"/>
        <end position="365"/>
    </location>
</feature>
<keyword evidence="6 12" id="KW-0812">Transmembrane</keyword>
<keyword evidence="15" id="KW-1185">Reference proteome</keyword>
<comment type="similarity">
    <text evidence="2">Belongs to the SLAC1 S-type anion channel family.</text>
</comment>
<dbReference type="PANTHER" id="PTHR31269:SF59">
    <property type="entry name" value="S-TYPE ANION CHANNEL SLAH4"/>
    <property type="match status" value="1"/>
</dbReference>
<dbReference type="FunFam" id="1.50.10.150:FF:000003">
    <property type="entry name" value="S-type anion channel SLAH1"/>
    <property type="match status" value="1"/>
</dbReference>
<feature type="transmembrane region" description="Helical" evidence="12">
    <location>
        <begin position="135"/>
        <end position="153"/>
    </location>
</feature>
<feature type="domain" description="DUF7876" evidence="13">
    <location>
        <begin position="454"/>
        <end position="618"/>
    </location>
</feature>
<dbReference type="OrthoDB" id="566476at2759"/>
<dbReference type="GO" id="GO:0008308">
    <property type="term" value="F:voltage-gated monoatomic anion channel activity"/>
    <property type="evidence" value="ECO:0007669"/>
    <property type="project" value="InterPro"/>
</dbReference>
<feature type="transmembrane region" description="Helical" evidence="12">
    <location>
        <begin position="223"/>
        <end position="243"/>
    </location>
</feature>
<feature type="transmembrane region" description="Helical" evidence="12">
    <location>
        <begin position="284"/>
        <end position="305"/>
    </location>
</feature>
<comment type="function">
    <text evidence="10">Slow, weak voltage-dependent S-type anion efflux channel involved in maintenance of anion homeostasis.</text>
</comment>
<reference evidence="14 15" key="1">
    <citation type="submission" date="2020-02" db="EMBL/GenBank/DDBJ databases">
        <authorList>
            <person name="Ma Q."/>
            <person name="Huang Y."/>
            <person name="Song X."/>
            <person name="Pei D."/>
        </authorList>
    </citation>
    <scope>NUCLEOTIDE SEQUENCE [LARGE SCALE GENOMIC DNA]</scope>
    <source>
        <strain evidence="14">Sxm20200214</strain>
        <tissue evidence="14">Leaf</tissue>
    </source>
</reference>
<evidence type="ECO:0000256" key="10">
    <source>
        <dbReference type="ARBA" id="ARBA00054248"/>
    </source>
</evidence>
<evidence type="ECO:0000256" key="2">
    <source>
        <dbReference type="ARBA" id="ARBA00007808"/>
    </source>
</evidence>
<evidence type="ECO:0000259" key="13">
    <source>
        <dbReference type="Pfam" id="PF25286"/>
    </source>
</evidence>
<dbReference type="GO" id="GO:0006873">
    <property type="term" value="P:intracellular monoatomic ion homeostasis"/>
    <property type="evidence" value="ECO:0007669"/>
    <property type="project" value="InterPro"/>
</dbReference>
<dbReference type="InterPro" id="IPR004695">
    <property type="entry name" value="SLAC1/Mae1/Ssu1/TehA"/>
</dbReference>
<evidence type="ECO:0000256" key="3">
    <source>
        <dbReference type="ARBA" id="ARBA00011233"/>
    </source>
</evidence>
<keyword evidence="8" id="KW-0406">Ion transport</keyword>
<dbReference type="AlphaFoldDB" id="A0A8X7RJ63"/>
<comment type="subunit">
    <text evidence="3">Homotrimer.</text>
</comment>
<dbReference type="InterPro" id="IPR038665">
    <property type="entry name" value="Voltage-dep_anion_channel_sf"/>
</dbReference>
<dbReference type="Pfam" id="PF25286">
    <property type="entry name" value="DUF7876"/>
    <property type="match status" value="1"/>
</dbReference>
<keyword evidence="4" id="KW-0813">Transport</keyword>
<evidence type="ECO:0000256" key="5">
    <source>
        <dbReference type="ARBA" id="ARBA00022475"/>
    </source>
</evidence>
<proteinExistence type="inferred from homology"/>
<feature type="transmembrane region" description="Helical" evidence="12">
    <location>
        <begin position="104"/>
        <end position="123"/>
    </location>
</feature>
<feature type="transmembrane region" description="Helical" evidence="12">
    <location>
        <begin position="192"/>
        <end position="211"/>
    </location>
</feature>
<protein>
    <recommendedName>
        <fullName evidence="13">DUF7876 domain-containing protein</fullName>
    </recommendedName>
</protein>
<keyword evidence="7 12" id="KW-1133">Transmembrane helix</keyword>
<evidence type="ECO:0000256" key="8">
    <source>
        <dbReference type="ARBA" id="ARBA00023065"/>
    </source>
</evidence>
<gene>
    <name evidence="14" type="ORF">Bca52824_047532</name>
</gene>
<dbReference type="InterPro" id="IPR057198">
    <property type="entry name" value="DUF7876"/>
</dbReference>
<evidence type="ECO:0000256" key="12">
    <source>
        <dbReference type="SAM" id="Phobius"/>
    </source>
</evidence>
<feature type="transmembrane region" description="Helical" evidence="12">
    <location>
        <begin position="165"/>
        <end position="186"/>
    </location>
</feature>
<evidence type="ECO:0000256" key="6">
    <source>
        <dbReference type="ARBA" id="ARBA00022692"/>
    </source>
</evidence>
<keyword evidence="9 12" id="KW-0472">Membrane</keyword>
<keyword evidence="5" id="KW-1003">Cell membrane</keyword>
<dbReference type="GO" id="GO:0005886">
    <property type="term" value="C:plasma membrane"/>
    <property type="evidence" value="ECO:0007669"/>
    <property type="project" value="UniProtKB-SubCell"/>
</dbReference>
<evidence type="ECO:0000256" key="11">
    <source>
        <dbReference type="SAM" id="MobiDB-lite"/>
    </source>
</evidence>
<evidence type="ECO:0000313" key="14">
    <source>
        <dbReference type="EMBL" id="KAG2287928.1"/>
    </source>
</evidence>
<name>A0A8X7RJ63_BRACI</name>
<accession>A0A8X7RJ63</accession>
<evidence type="ECO:0000256" key="7">
    <source>
        <dbReference type="ARBA" id="ARBA00022989"/>
    </source>
</evidence>
<comment type="subcellular location">
    <subcellularLocation>
        <location evidence="1">Cell membrane</location>
        <topology evidence="1">Multi-pass membrane protein</topology>
    </subcellularLocation>
</comment>
<dbReference type="EMBL" id="JAAMPC010000010">
    <property type="protein sequence ID" value="KAG2287928.1"/>
    <property type="molecule type" value="Genomic_DNA"/>
</dbReference>
<sequence>MEIADQHDGEMMECDLQDDDLLGLKLTEMESAVSRNDTLTALGRLADKASKSRSHASKASASLGIPSRKFEILRRGSPRKRSTSSHGDAGKSRRHHQSSKKMRALAIQVSLCFLYAFKCIFYFDLVKEEFSHYIGVNYLYAPFISCLLLLQSAPLMEPHSVLYKTLFWVFVLPVLTLDTKLYGQWFTTEKRFLSIMANPASQVSVIANLVAARGAAEMGWKECALCLFSLGMVHYLVIFVTLYQRLPGGNNFPTTLRPVFFLFFAAPATGSLAWNSICGTFDTVAKMLFFLSLFIFVSLVCRPTLLKKSIKRFNVAWWAYSFPITFLALDSVHYAQEVKDHVASALMFIFSSTSVLIFLGVMLLTAANSKRLLRRDPVLWSATDMLAVYPSGTINKFHIPFSFNAPSRGYRTTTFGHLISSCSVFSESRVPWSNVECYHSSFSPPGQVKGIGWTVIERGQGETLKGFISAGMNAYALGCTDEDLRKELMAMKESGLEIDRMESYHGSTQTKSKILMSEVDECILWLSIVFITILCTPQPTVVRWSSTPSVSDEVLKKWRGFCAVIANAYYIRGMAWLPVKTLQLEQMAVMGQAEEPSVVASRMRLVFSTLEVVSPQWPRV</sequence>
<evidence type="ECO:0000313" key="15">
    <source>
        <dbReference type="Proteomes" id="UP000886595"/>
    </source>
</evidence>
<comment type="caution">
    <text evidence="14">The sequence shown here is derived from an EMBL/GenBank/DDBJ whole genome shotgun (WGS) entry which is preliminary data.</text>
</comment>
<feature type="region of interest" description="Disordered" evidence="11">
    <location>
        <begin position="75"/>
        <end position="99"/>
    </location>
</feature>
<dbReference type="PANTHER" id="PTHR31269">
    <property type="entry name" value="S-TYPE ANION CHANNEL SLAH3"/>
    <property type="match status" value="1"/>
</dbReference>
<evidence type="ECO:0000256" key="9">
    <source>
        <dbReference type="ARBA" id="ARBA00023136"/>
    </source>
</evidence>
<evidence type="ECO:0000256" key="1">
    <source>
        <dbReference type="ARBA" id="ARBA00004651"/>
    </source>
</evidence>
<dbReference type="CDD" id="cd09323">
    <property type="entry name" value="TDT_SLAC1_like"/>
    <property type="match status" value="1"/>
</dbReference>
<dbReference type="Proteomes" id="UP000886595">
    <property type="component" value="Unassembled WGS sequence"/>
</dbReference>
<dbReference type="Pfam" id="PF03595">
    <property type="entry name" value="SLAC1"/>
    <property type="match status" value="1"/>
</dbReference>